<reference evidence="2 3" key="1">
    <citation type="submission" date="2018-08" db="EMBL/GenBank/DDBJ databases">
        <title>Verrucosispora craniellae sp. nov., isolated from a marine sponge in the South China Sea.</title>
        <authorList>
            <person name="Li L."/>
            <person name="Lin H.W."/>
        </authorList>
    </citation>
    <scope>NUCLEOTIDE SEQUENCE [LARGE SCALE GENOMIC DNA]</scope>
    <source>
        <strain evidence="2 3">LHW63014</strain>
    </source>
</reference>
<dbReference type="SUPFAM" id="SSF81660">
    <property type="entry name" value="Metal cation-transporting ATPase, ATP-binding domain N"/>
    <property type="match status" value="1"/>
</dbReference>
<dbReference type="AlphaFoldDB" id="A0A372FUN8"/>
<evidence type="ECO:0000256" key="1">
    <source>
        <dbReference type="SAM" id="MobiDB-lite"/>
    </source>
</evidence>
<keyword evidence="3" id="KW-1185">Reference proteome</keyword>
<comment type="caution">
    <text evidence="2">The sequence shown here is derived from an EMBL/GenBank/DDBJ whole genome shotgun (WGS) entry which is preliminary data.</text>
</comment>
<accession>A0A372FUN8</accession>
<organism evidence="2 3">
    <name type="scientific">Micromonospora craniellae</name>
    <dbReference type="NCBI Taxonomy" id="2294034"/>
    <lineage>
        <taxon>Bacteria</taxon>
        <taxon>Bacillati</taxon>
        <taxon>Actinomycetota</taxon>
        <taxon>Actinomycetes</taxon>
        <taxon>Micromonosporales</taxon>
        <taxon>Micromonosporaceae</taxon>
        <taxon>Micromonospora</taxon>
    </lineage>
</organism>
<dbReference type="EMBL" id="QVFU01000034">
    <property type="protein sequence ID" value="RFS44240.1"/>
    <property type="molecule type" value="Genomic_DNA"/>
</dbReference>
<dbReference type="RefSeq" id="WP_117230183.1">
    <property type="nucleotide sequence ID" value="NZ_CP061725.1"/>
</dbReference>
<evidence type="ECO:0000313" key="3">
    <source>
        <dbReference type="Proteomes" id="UP000262621"/>
    </source>
</evidence>
<sequence length="257" mass="26457">MLAGQVQVTGGKRPAPISVVAEPASVVGTGTRTERRWAVRHAVTPGGVRFGVTGLGYAPYGGVQRDGTLVAVPDELRRLARAGLLCNDAAVAPPDAARPDWTAVGDPLEAALVTFAARCGLDPVRTRTAWPRIAAHPFDQRLRRMTTVHRCCDRRYLVVCKGAPEGVLRMPLLDATDGEVAALTAVAQRSAGIGLRVLALAAALVGTAPVDTAHPVGLRPLGLVAVGDLAESAGRSGAPAGRNRGPQTVTGPGGSGR</sequence>
<feature type="region of interest" description="Disordered" evidence="1">
    <location>
        <begin position="234"/>
        <end position="257"/>
    </location>
</feature>
<dbReference type="InterPro" id="IPR023299">
    <property type="entry name" value="ATPase_P-typ_cyto_dom_N"/>
</dbReference>
<evidence type="ECO:0000313" key="2">
    <source>
        <dbReference type="EMBL" id="RFS44240.1"/>
    </source>
</evidence>
<dbReference type="Gene3D" id="3.40.1110.10">
    <property type="entry name" value="Calcium-transporting ATPase, cytoplasmic domain N"/>
    <property type="match status" value="1"/>
</dbReference>
<dbReference type="GO" id="GO:0000166">
    <property type="term" value="F:nucleotide binding"/>
    <property type="evidence" value="ECO:0007669"/>
    <property type="project" value="InterPro"/>
</dbReference>
<name>A0A372FUN8_9ACTN</name>
<protein>
    <submittedName>
        <fullName evidence="2">Cation-transporting P-type ATPase</fullName>
    </submittedName>
</protein>
<proteinExistence type="predicted"/>
<dbReference type="Proteomes" id="UP000262621">
    <property type="component" value="Unassembled WGS sequence"/>
</dbReference>
<dbReference type="OrthoDB" id="9814270at2"/>
<gene>
    <name evidence="2" type="ORF">D0Q02_23480</name>
</gene>
<dbReference type="Pfam" id="PF13246">
    <property type="entry name" value="Cation_ATPase"/>
    <property type="match status" value="1"/>
</dbReference>